<dbReference type="Pfam" id="PF00096">
    <property type="entry name" value="zf-C2H2"/>
    <property type="match status" value="2"/>
</dbReference>
<feature type="compositionally biased region" description="Polar residues" evidence="2">
    <location>
        <begin position="1205"/>
        <end position="1223"/>
    </location>
</feature>
<feature type="domain" description="C2H2-type" evidence="3">
    <location>
        <begin position="1316"/>
        <end position="1343"/>
    </location>
</feature>
<evidence type="ECO:0000313" key="5">
    <source>
        <dbReference type="Proteomes" id="UP001374579"/>
    </source>
</evidence>
<feature type="compositionally biased region" description="Basic and acidic residues" evidence="2">
    <location>
        <begin position="1433"/>
        <end position="1447"/>
    </location>
</feature>
<feature type="compositionally biased region" description="Polar residues" evidence="2">
    <location>
        <begin position="169"/>
        <end position="180"/>
    </location>
</feature>
<dbReference type="PROSITE" id="PS00028">
    <property type="entry name" value="ZINC_FINGER_C2H2_1"/>
    <property type="match status" value="3"/>
</dbReference>
<keyword evidence="1" id="KW-0863">Zinc-finger</keyword>
<feature type="compositionally biased region" description="Basic and acidic residues" evidence="2">
    <location>
        <begin position="319"/>
        <end position="330"/>
    </location>
</feature>
<feature type="region of interest" description="Disordered" evidence="2">
    <location>
        <begin position="1205"/>
        <end position="1314"/>
    </location>
</feature>
<dbReference type="GO" id="GO:0008270">
    <property type="term" value="F:zinc ion binding"/>
    <property type="evidence" value="ECO:0007669"/>
    <property type="project" value="UniProtKB-KW"/>
</dbReference>
<feature type="compositionally biased region" description="Polar residues" evidence="2">
    <location>
        <begin position="193"/>
        <end position="206"/>
    </location>
</feature>
<protein>
    <recommendedName>
        <fullName evidence="3">C2H2-type domain-containing protein</fullName>
    </recommendedName>
</protein>
<feature type="compositionally biased region" description="Low complexity" evidence="2">
    <location>
        <begin position="1255"/>
        <end position="1264"/>
    </location>
</feature>
<keyword evidence="1" id="KW-0862">Zinc</keyword>
<keyword evidence="5" id="KW-1185">Reference proteome</keyword>
<feature type="compositionally biased region" description="Polar residues" evidence="2">
    <location>
        <begin position="509"/>
        <end position="518"/>
    </location>
</feature>
<feature type="compositionally biased region" description="Polar residues" evidence="2">
    <location>
        <begin position="119"/>
        <end position="129"/>
    </location>
</feature>
<feature type="compositionally biased region" description="Basic and acidic residues" evidence="2">
    <location>
        <begin position="2050"/>
        <end position="2060"/>
    </location>
</feature>
<feature type="compositionally biased region" description="Basic and acidic residues" evidence="2">
    <location>
        <begin position="1374"/>
        <end position="1386"/>
    </location>
</feature>
<feature type="compositionally biased region" description="Basic and acidic residues" evidence="2">
    <location>
        <begin position="2388"/>
        <end position="2410"/>
    </location>
</feature>
<dbReference type="EMBL" id="JBAMIC010000022">
    <property type="protein sequence ID" value="KAK7091532.1"/>
    <property type="molecule type" value="Genomic_DNA"/>
</dbReference>
<feature type="compositionally biased region" description="Basic and acidic residues" evidence="2">
    <location>
        <begin position="2476"/>
        <end position="2489"/>
    </location>
</feature>
<comment type="caution">
    <text evidence="4">The sequence shown here is derived from an EMBL/GenBank/DDBJ whole genome shotgun (WGS) entry which is preliminary data.</text>
</comment>
<feature type="domain" description="C2H2-type" evidence="3">
    <location>
        <begin position="796"/>
        <end position="824"/>
    </location>
</feature>
<feature type="compositionally biased region" description="Polar residues" evidence="2">
    <location>
        <begin position="572"/>
        <end position="582"/>
    </location>
</feature>
<evidence type="ECO:0000256" key="1">
    <source>
        <dbReference type="PROSITE-ProRule" id="PRU00042"/>
    </source>
</evidence>
<dbReference type="SUPFAM" id="SSF57667">
    <property type="entry name" value="beta-beta-alpha zinc fingers"/>
    <property type="match status" value="2"/>
</dbReference>
<feature type="compositionally biased region" description="Polar residues" evidence="2">
    <location>
        <begin position="1759"/>
        <end position="1773"/>
    </location>
</feature>
<evidence type="ECO:0000256" key="2">
    <source>
        <dbReference type="SAM" id="MobiDB-lite"/>
    </source>
</evidence>
<evidence type="ECO:0000259" key="3">
    <source>
        <dbReference type="PROSITE" id="PS50157"/>
    </source>
</evidence>
<feature type="compositionally biased region" description="Basic and acidic residues" evidence="2">
    <location>
        <begin position="1534"/>
        <end position="1556"/>
    </location>
</feature>
<gene>
    <name evidence="4" type="ORF">V1264_009198</name>
</gene>
<dbReference type="Proteomes" id="UP001374579">
    <property type="component" value="Unassembled WGS sequence"/>
</dbReference>
<feature type="compositionally biased region" description="Polar residues" evidence="2">
    <location>
        <begin position="344"/>
        <end position="370"/>
    </location>
</feature>
<feature type="compositionally biased region" description="Basic and acidic residues" evidence="2">
    <location>
        <begin position="526"/>
        <end position="539"/>
    </location>
</feature>
<feature type="compositionally biased region" description="Low complexity" evidence="2">
    <location>
        <begin position="2106"/>
        <end position="2128"/>
    </location>
</feature>
<feature type="compositionally biased region" description="Basic and acidic residues" evidence="2">
    <location>
        <begin position="636"/>
        <end position="649"/>
    </location>
</feature>
<feature type="compositionally biased region" description="Polar residues" evidence="2">
    <location>
        <begin position="2132"/>
        <end position="2150"/>
    </location>
</feature>
<dbReference type="Gene3D" id="3.30.160.60">
    <property type="entry name" value="Classic Zinc Finger"/>
    <property type="match status" value="2"/>
</dbReference>
<feature type="compositionally biased region" description="Basic and acidic residues" evidence="2">
    <location>
        <begin position="1403"/>
        <end position="1416"/>
    </location>
</feature>
<feature type="region of interest" description="Disordered" evidence="2">
    <location>
        <begin position="1340"/>
        <end position="1657"/>
    </location>
</feature>
<dbReference type="PANTHER" id="PTHR21020">
    <property type="entry name" value="ZINC FINGER PROTEIN 800"/>
    <property type="match status" value="1"/>
</dbReference>
<dbReference type="SMART" id="SM00355">
    <property type="entry name" value="ZnF_C2H2"/>
    <property type="match status" value="5"/>
</dbReference>
<dbReference type="PROSITE" id="PS50157">
    <property type="entry name" value="ZINC_FINGER_C2H2_2"/>
    <property type="match status" value="4"/>
</dbReference>
<feature type="compositionally biased region" description="Polar residues" evidence="2">
    <location>
        <begin position="2089"/>
        <end position="2100"/>
    </location>
</feature>
<feature type="compositionally biased region" description="Polar residues" evidence="2">
    <location>
        <begin position="671"/>
        <end position="680"/>
    </location>
</feature>
<feature type="compositionally biased region" description="Polar residues" evidence="2">
    <location>
        <begin position="2339"/>
        <end position="2351"/>
    </location>
</feature>
<dbReference type="PANTHER" id="PTHR21020:SF0">
    <property type="entry name" value="ZINC FINGER PROTEIN 800"/>
    <property type="match status" value="1"/>
</dbReference>
<feature type="compositionally biased region" description="Basic and acidic residues" evidence="2">
    <location>
        <begin position="2261"/>
        <end position="2272"/>
    </location>
</feature>
<feature type="compositionally biased region" description="Basic and acidic residues" evidence="2">
    <location>
        <begin position="713"/>
        <end position="729"/>
    </location>
</feature>
<evidence type="ECO:0000313" key="4">
    <source>
        <dbReference type="EMBL" id="KAK7091532.1"/>
    </source>
</evidence>
<feature type="compositionally biased region" description="Basic and acidic residues" evidence="2">
    <location>
        <begin position="2233"/>
        <end position="2254"/>
    </location>
</feature>
<feature type="region of interest" description="Disordered" evidence="2">
    <location>
        <begin position="2337"/>
        <end position="2567"/>
    </location>
</feature>
<feature type="compositionally biased region" description="Polar residues" evidence="2">
    <location>
        <begin position="1862"/>
        <end position="1880"/>
    </location>
</feature>
<sequence>MAAPKKRKREPPFDVTGIDFSVITTALKTGGRMIEQIINGIQYGSPEVRLLMMEECDFIIECRVCRGLFRALPNFIAHKRVYCCEAYCNYNPHTHFQPTATYTEPTVVVEPTDPEENVSHSSGRTSPTDSNRSERQSRESSTSREKDRSSNGQRSSKPGPNSNKPKGKTGSSQGKASTETGAKLSEDLGSGRSGTRTRSQLSNNTEDGTEQGLLLLKETVSRIEAGKLGHSKHYALLTGAADKMEREKRAEGNATGLSLTTIPTTRQAVHVSKDKAVEGEVTLEANSETSTSTASSVPNTLPVSQQDRDEETETQGNKSKIDKEPAKKSSENISKQAEGLNPAPQASKNAPTTSNPTPSDENTPSENSKAANGGKSISDVSTDVSQKPQTRIAKATLRTVTRVVRELRKKKEETSWKEQGESEEEAKSSQKHTAKVPPKEMPMPATSNSQPRPSGNAKRHDPEEQTQRQTSASAHKDQTTSKAETVSSVKDVGSGDKVMPKPVAVPSTFKPQLRQSARNAEANVSAERHKADQQTKRSDSPSISGTPAVSPGETKRSLSDKVIPKATTTATNPKPQVRQSARNLDGHASVVEEAMRHGRKSLTPKKQPASQGGARPSEKLTPTATTSEPQMRLSLRRTEITPLKDKASSNKETVSPKKNSSGSSSEKIVPQQASPPTTIVHQLRGAVIKAEVSTSLGKEEAPQEAQGQPSSSPRREESPSARSDGEDGNLRAVVKRCLTGRPWALRTGSVSRGSDAGSVSETDSQVDRAELPVVFVSPTQQDTDEEMRPALDLENLCCQLCNIKFSQKKSLAYHCQTHHSGTRTIYPCPYCKRVFYYFWGLTRHLNINHKKNPSDIDRMRKSLARRAFKQDISNICISVVRGPLTQSPEEQHAGQQKSRHSVPAKIAVAKSVQGASASPGQRTGAIAVEVDMPASMLSLLPQRRHRVEVIKPANLKSGKSADDYKIANFGTESLTSHKQAGAERLPRLLARLNTDSASRSKRILAKALRVTRSKRVYSLLEEPLSPPPDGQSRADSLPDFEGVAVVEQPSAENLEQESELSPKQPASAVSVPIFRPPTQTQQDKIPRTATIEVIVHKQKSTVLTSTAGSTFEPLLTCAGGTNHSTAVVSSASKGTVQDSFKHAVSTPQEKQGASANETSVRKEPVVIVLSRESHDRITAETSKSSAAGPGVASVNMAVSEAVVSQTNAKTVSTAVSNSDITTRASRDVSPKAPVTQPKPSAVASAPSARDRASHSTHLTRTRTSQPGNSTVGKDPSTHAGSRDTSQAHLTRGRNSLPSSPKPSANRPTPSSPGLLHICTGCHRVFGRKSSLISHMKICSRVKASQSASPQKRTGSLNTAGRTPRGQKAVIKDGANTRKDTHGRTDSQDSLGRRASSFGTNSRSTRETSTERSEQKQKPPQKSTTPRQSQTRQTSKEGAARSRSEQRSSKNVNSKGRSSRESSVESRTAGDTDVHAPGRAGERQSRSGVRLDSKAGSSRESSVESVRTRSSDVRPHLPPAEGRHRTASVSSSGSNRDRSVESRKKEATTHSKRKSDEDLLALSRKRLSEQLQQAAAVPDTKGKVAPPPKPQPLRVITTTVLRKNPREKLSDPSTSGDLSPQPLTEKAVISRSATTGSSHNKLQHSSESAVVGGSTKTISRSVRLRVSERAAIEKLAERTLSVPEKMTKVQLPQVPESDIIMKTLSAHLLRQSKFGGRVLRKAPSSPKKQPTVAEPGTPDRRPSSEAESAGTDKHKDQPVNIENTNLSKSVNSEAVEQPVETGKVVEMEGSDTVTVPEEEEHQQVDHQGEGASVSKEAMEEESRRPRRKRRAPSRLVDIGDSHEESDNDVTVPSKKVHLEPSVSLAQTSKDLSPKTAPTTELSPAAAQPDDTVAMVTEEKGGGAGATEEEDEASKLVEEIWMDKKPGRPTERVKSNRIYVVEPAHSGRLTCQDTRKVGQIVDESWLTCLQCDQKFTSVSNLRRHAIRHLGWRRFKCRLCRFCSYNRSECNTHIMRSHPERLRFSGSGGARIDTFITDLNRQAASVRSLKKRQTLDNRRRQGEEQSGGADTRQSSRRKLRRREGGGVEAVAGTSSSADKSSLDTPDIGTPNNSTPDNSTPNNSTPNNSTPDISVPDNSTPNTPDKGTTNTHGDSTSTNSSPSTTTTRSSAHRKSVTPASEDVSRSRRSVSTAFNISTRNSPRTFDTRPYPRPDTTATLNTRKGSYVKPDAPSLSHTGEEEATRSPSSSKDRQNDIELNKSASSSKERLSDIELKKSASSSKETLSDIESKRSLSNSKEKQTDTGVKEKLEVKVKNLGPNSQELGTCACEVSSEKGVDEIVVKSQTSDSEVSPSKGTGERVLKSHSSEMPSQKGIEQRVLKSHTSDVSSQKGADERVLKSHDRKAPKTRPEKSNTSDALTEEASKKSVSSCSATNTAKVATMKNVPVVSSSTKPGADLPAKNKGSEPESVTIPGLLESVDEGKVQKSSEKTEGEQNDTNSNNGDARVHKTRTQKAAEESPPEGKEHVGEKHAIDKTDDNLLKGQFEELKTLPKHFMSDDASPASVEMSEDN</sequence>
<feature type="domain" description="C2H2-type" evidence="3">
    <location>
        <begin position="826"/>
        <end position="853"/>
    </location>
</feature>
<feature type="compositionally biased region" description="Basic and acidic residues" evidence="2">
    <location>
        <begin position="2510"/>
        <end position="2546"/>
    </location>
</feature>
<reference evidence="4 5" key="1">
    <citation type="submission" date="2024-02" db="EMBL/GenBank/DDBJ databases">
        <title>Chromosome-scale genome assembly of the rough periwinkle Littorina saxatilis.</title>
        <authorList>
            <person name="De Jode A."/>
            <person name="Faria R."/>
            <person name="Formenti G."/>
            <person name="Sims Y."/>
            <person name="Smith T.P."/>
            <person name="Tracey A."/>
            <person name="Wood J.M.D."/>
            <person name="Zagrodzka Z.B."/>
            <person name="Johannesson K."/>
            <person name="Butlin R.K."/>
            <person name="Leder E.H."/>
        </authorList>
    </citation>
    <scope>NUCLEOTIDE SEQUENCE [LARGE SCALE GENOMIC DNA]</scope>
    <source>
        <strain evidence="4">Snail1</strain>
        <tissue evidence="4">Muscle</tissue>
    </source>
</reference>
<feature type="domain" description="C2H2-type" evidence="3">
    <location>
        <begin position="1964"/>
        <end position="1991"/>
    </location>
</feature>
<feature type="region of interest" description="Disordered" evidence="2">
    <location>
        <begin position="2043"/>
        <end position="2304"/>
    </location>
</feature>
<feature type="compositionally biased region" description="Polar residues" evidence="2">
    <location>
        <begin position="1610"/>
        <end position="1621"/>
    </location>
</feature>
<feature type="compositionally biased region" description="Low complexity" evidence="2">
    <location>
        <begin position="656"/>
        <end position="667"/>
    </location>
</feature>
<feature type="compositionally biased region" description="Basic and acidic residues" evidence="2">
    <location>
        <begin position="553"/>
        <end position="563"/>
    </location>
</feature>
<feature type="compositionally biased region" description="Basic and acidic residues" evidence="2">
    <location>
        <begin position="1505"/>
        <end position="1514"/>
    </location>
</feature>
<feature type="region of interest" description="Disordered" evidence="2">
    <location>
        <begin position="245"/>
        <end position="731"/>
    </location>
</feature>
<feature type="compositionally biased region" description="Basic and acidic residues" evidence="2">
    <location>
        <begin position="2280"/>
        <end position="2304"/>
    </location>
</feature>
<proteinExistence type="predicted"/>
<feature type="compositionally biased region" description="Polar residues" evidence="2">
    <location>
        <begin position="1630"/>
        <end position="1657"/>
    </location>
</feature>
<dbReference type="InterPro" id="IPR036236">
    <property type="entry name" value="Znf_C2H2_sf"/>
</dbReference>
<feature type="compositionally biased region" description="Polar residues" evidence="2">
    <location>
        <begin position="620"/>
        <end position="629"/>
    </location>
</feature>
<feature type="compositionally biased region" description="Polar residues" evidence="2">
    <location>
        <begin position="2422"/>
        <end position="2434"/>
    </location>
</feature>
<feature type="compositionally biased region" description="Polar residues" evidence="2">
    <location>
        <begin position="378"/>
        <end position="389"/>
    </location>
</feature>
<feature type="compositionally biased region" description="Basic and acidic residues" evidence="2">
    <location>
        <begin position="1457"/>
        <end position="1492"/>
    </location>
</feature>
<feature type="compositionally biased region" description="Basic and acidic residues" evidence="2">
    <location>
        <begin position="1736"/>
        <end position="1756"/>
    </location>
</feature>
<feature type="compositionally biased region" description="Basic and acidic residues" evidence="2">
    <location>
        <begin position="403"/>
        <end position="428"/>
    </location>
</feature>
<feature type="compositionally biased region" description="Low complexity" evidence="2">
    <location>
        <begin position="282"/>
        <end position="296"/>
    </location>
</feature>
<feature type="compositionally biased region" description="Low complexity" evidence="2">
    <location>
        <begin position="1419"/>
        <end position="1432"/>
    </location>
</feature>
<organism evidence="4 5">
    <name type="scientific">Littorina saxatilis</name>
    <dbReference type="NCBI Taxonomy" id="31220"/>
    <lineage>
        <taxon>Eukaryota</taxon>
        <taxon>Metazoa</taxon>
        <taxon>Spiralia</taxon>
        <taxon>Lophotrochozoa</taxon>
        <taxon>Mollusca</taxon>
        <taxon>Gastropoda</taxon>
        <taxon>Caenogastropoda</taxon>
        <taxon>Littorinimorpha</taxon>
        <taxon>Littorinoidea</taxon>
        <taxon>Littorinidae</taxon>
        <taxon>Littorina</taxon>
    </lineage>
</organism>
<dbReference type="InterPro" id="IPR013087">
    <property type="entry name" value="Znf_C2H2_type"/>
</dbReference>
<name>A0AAN9G1M2_9CAEN</name>
<feature type="compositionally biased region" description="Polar residues" evidence="2">
    <location>
        <begin position="1342"/>
        <end position="1360"/>
    </location>
</feature>
<feature type="compositionally biased region" description="Basic and acidic residues" evidence="2">
    <location>
        <begin position="131"/>
        <end position="149"/>
    </location>
</feature>
<feature type="compositionally biased region" description="Polar residues" evidence="2">
    <location>
        <begin position="2188"/>
        <end position="2200"/>
    </location>
</feature>
<feature type="compositionally biased region" description="Basic and acidic residues" evidence="2">
    <location>
        <begin position="2353"/>
        <end position="2362"/>
    </location>
</feature>
<feature type="compositionally biased region" description="Low complexity" evidence="2">
    <location>
        <begin position="155"/>
        <end position="164"/>
    </location>
</feature>
<feature type="compositionally biased region" description="Polar residues" evidence="2">
    <location>
        <begin position="1278"/>
        <end position="1308"/>
    </location>
</feature>
<feature type="region of interest" description="Disordered" evidence="2">
    <location>
        <begin position="1715"/>
        <end position="1887"/>
    </location>
</feature>
<dbReference type="InterPro" id="IPR039149">
    <property type="entry name" value="ZNF800"/>
</dbReference>
<feature type="compositionally biased region" description="Low complexity" evidence="2">
    <location>
        <begin position="2151"/>
        <end position="2165"/>
    </location>
</feature>
<keyword evidence="1" id="KW-0479">Metal-binding</keyword>
<accession>A0AAN9G1M2</accession>
<feature type="region of interest" description="Disordered" evidence="2">
    <location>
        <begin position="112"/>
        <end position="210"/>
    </location>
</feature>
<feature type="compositionally biased region" description="Polar residues" evidence="2">
    <location>
        <begin position="255"/>
        <end position="267"/>
    </location>
</feature>